<reference evidence="6 7" key="1">
    <citation type="journal article" date="2015" name="Mol. Biochem. Parasitol.">
        <title>Identification of polymorphic genes for use in assemblage B genotyping assays through comparative genomics of multiple assemblage B Giardia duodenalis isolates.</title>
        <authorList>
            <person name="Wielinga C."/>
            <person name="Thompson R.C."/>
            <person name="Monis P."/>
            <person name="Ryan U."/>
        </authorList>
    </citation>
    <scope>NUCLEOTIDE SEQUENCE [LARGE SCALE GENOMIC DNA]</scope>
    <source>
        <strain evidence="6 7">BAH15c1</strain>
    </source>
</reference>
<dbReference type="GO" id="GO:0005634">
    <property type="term" value="C:nucleus"/>
    <property type="evidence" value="ECO:0007669"/>
    <property type="project" value="TreeGrafter"/>
</dbReference>
<evidence type="ECO:0000256" key="5">
    <source>
        <dbReference type="SAM" id="MobiDB-lite"/>
    </source>
</evidence>
<dbReference type="GO" id="GO:0000724">
    <property type="term" value="P:double-strand break repair via homologous recombination"/>
    <property type="evidence" value="ECO:0007669"/>
    <property type="project" value="TreeGrafter"/>
</dbReference>
<dbReference type="InterPro" id="IPR042525">
    <property type="entry name" value="Rad52_Rad59_Rad22_sf"/>
</dbReference>
<protein>
    <submittedName>
        <fullName evidence="6">DNA repair and recombination protein RAD52</fullName>
    </submittedName>
</protein>
<dbReference type="Pfam" id="PF04098">
    <property type="entry name" value="Rad52_Rad22"/>
    <property type="match status" value="1"/>
</dbReference>
<feature type="region of interest" description="Disordered" evidence="5">
    <location>
        <begin position="302"/>
        <end position="332"/>
    </location>
</feature>
<evidence type="ECO:0000313" key="7">
    <source>
        <dbReference type="Proteomes" id="UP000070089"/>
    </source>
</evidence>
<dbReference type="InterPro" id="IPR041247">
    <property type="entry name" value="Rad52_fam"/>
</dbReference>
<evidence type="ECO:0000313" key="6">
    <source>
        <dbReference type="EMBL" id="KWX14545.1"/>
    </source>
</evidence>
<proteinExistence type="inferred from homology"/>
<comment type="caution">
    <text evidence="6">The sequence shown here is derived from an EMBL/GenBank/DDBJ whole genome shotgun (WGS) entry which is preliminary data.</text>
</comment>
<dbReference type="AlphaFoldDB" id="A0A132NWT9"/>
<keyword evidence="2" id="KW-0227">DNA damage</keyword>
<dbReference type="InterPro" id="IPR007232">
    <property type="entry name" value="Rad52_Rad59_Rad22"/>
</dbReference>
<evidence type="ECO:0000256" key="4">
    <source>
        <dbReference type="ARBA" id="ARBA00023204"/>
    </source>
</evidence>
<dbReference type="SUPFAM" id="SSF54768">
    <property type="entry name" value="dsRNA-binding domain-like"/>
    <property type="match status" value="1"/>
</dbReference>
<dbReference type="GO" id="GO:0006312">
    <property type="term" value="P:mitotic recombination"/>
    <property type="evidence" value="ECO:0007669"/>
    <property type="project" value="TreeGrafter"/>
</dbReference>
<keyword evidence="4" id="KW-0234">DNA repair</keyword>
<organism evidence="6 7">
    <name type="scientific">Giardia duodenalis assemblage B</name>
    <dbReference type="NCBI Taxonomy" id="1394984"/>
    <lineage>
        <taxon>Eukaryota</taxon>
        <taxon>Metamonada</taxon>
        <taxon>Diplomonadida</taxon>
        <taxon>Hexamitidae</taxon>
        <taxon>Giardiinae</taxon>
        <taxon>Giardia</taxon>
    </lineage>
</organism>
<dbReference type="PANTHER" id="PTHR12132">
    <property type="entry name" value="DNA REPAIR AND RECOMBINATION PROTEIN RAD52, RAD59"/>
    <property type="match status" value="1"/>
</dbReference>
<evidence type="ECO:0000256" key="2">
    <source>
        <dbReference type="ARBA" id="ARBA00022763"/>
    </source>
</evidence>
<comment type="similarity">
    <text evidence="1">Belongs to the RAD52 family.</text>
</comment>
<dbReference type="Proteomes" id="UP000070089">
    <property type="component" value="Unassembled WGS sequence"/>
</dbReference>
<gene>
    <name evidence="6" type="ORF">QR46_1430</name>
</gene>
<dbReference type="FunFam" id="3.30.390.80:FF:000001">
    <property type="entry name" value="DNA repair protein RAD52 homolog"/>
    <property type="match status" value="1"/>
</dbReference>
<accession>A0A132NWT9</accession>
<dbReference type="Gene3D" id="3.30.390.80">
    <property type="entry name" value="DNA repair protein Rad52/59/22"/>
    <property type="match status" value="1"/>
</dbReference>
<name>A0A132NWT9_GIAIN</name>
<keyword evidence="3" id="KW-0233">DNA recombination</keyword>
<dbReference type="PANTHER" id="PTHR12132:SF1">
    <property type="entry name" value="DNA REPAIR PROTEIN RAD52 HOMOLOG"/>
    <property type="match status" value="1"/>
</dbReference>
<dbReference type="VEuPathDB" id="GiardiaDB:QR46_1430"/>
<dbReference type="OrthoDB" id="206565at2759"/>
<dbReference type="EMBL" id="JXTI01000029">
    <property type="protein sequence ID" value="KWX14545.1"/>
    <property type="molecule type" value="Genomic_DNA"/>
</dbReference>
<evidence type="ECO:0000256" key="1">
    <source>
        <dbReference type="ARBA" id="ARBA00006638"/>
    </source>
</evidence>
<evidence type="ECO:0000256" key="3">
    <source>
        <dbReference type="ARBA" id="ARBA00023172"/>
    </source>
</evidence>
<sequence>METNDSMTSIQGSLPRWGERELSDAQRRQAKAALSRCLGSDHISTRQGPRNTKIPYLDVSTTIRLANEAFRYDGWSSNIISVTQDFLREDRGVWSCCYTALVRITLPNGCYHEGIGVGNAESARLQADAIEKAKKSAVSDAMKRALRCFGEGLGNNITSDSATSRGTVLSIYEDEFAVKETVDQATDALSMSSSKRLRTVVSPISTGQFNQTTACTAAQVDQQLSVQDAFSTNTDTSAVGDLVAQGYSTRIEANIAEVSTNLPASRVLEEKRSLFQAATNKDCAKQGLGNDERKMFHTMTSNGREEKTLPSEPPLKQCQPMFSKARPPIFNK</sequence>
<dbReference type="GO" id="GO:0045002">
    <property type="term" value="P:double-strand break repair via single-strand annealing"/>
    <property type="evidence" value="ECO:0007669"/>
    <property type="project" value="TreeGrafter"/>
</dbReference>